<evidence type="ECO:0000313" key="3">
    <source>
        <dbReference type="Proteomes" id="UP001652700"/>
    </source>
</evidence>
<feature type="domain" description="YqaJ viral recombinase" evidence="1">
    <location>
        <begin position="256"/>
        <end position="382"/>
    </location>
</feature>
<protein>
    <recommendedName>
        <fullName evidence="1">YqaJ viral recombinase domain-containing protein</fullName>
    </recommendedName>
</protein>
<dbReference type="Gene3D" id="3.90.320.10">
    <property type="match status" value="1"/>
</dbReference>
<organism evidence="2 3">
    <name type="scientific">Diabrotica virgifera virgifera</name>
    <name type="common">western corn rootworm</name>
    <dbReference type="NCBI Taxonomy" id="50390"/>
    <lineage>
        <taxon>Eukaryota</taxon>
        <taxon>Metazoa</taxon>
        <taxon>Ecdysozoa</taxon>
        <taxon>Arthropoda</taxon>
        <taxon>Hexapoda</taxon>
        <taxon>Insecta</taxon>
        <taxon>Pterygota</taxon>
        <taxon>Neoptera</taxon>
        <taxon>Endopterygota</taxon>
        <taxon>Coleoptera</taxon>
        <taxon>Polyphaga</taxon>
        <taxon>Cucujiformia</taxon>
        <taxon>Chrysomeloidea</taxon>
        <taxon>Chrysomelidae</taxon>
        <taxon>Galerucinae</taxon>
        <taxon>Diabroticina</taxon>
        <taxon>Diabroticites</taxon>
        <taxon>Diabrotica</taxon>
    </lineage>
</organism>
<evidence type="ECO:0000313" key="2">
    <source>
        <dbReference type="EnsemblMetazoa" id="XP_050500901.1"/>
    </source>
</evidence>
<dbReference type="RefSeq" id="XP_050500901.1">
    <property type="nucleotide sequence ID" value="XM_050644944.1"/>
</dbReference>
<keyword evidence="3" id="KW-1185">Reference proteome</keyword>
<evidence type="ECO:0000259" key="1">
    <source>
        <dbReference type="Pfam" id="PF09588"/>
    </source>
</evidence>
<dbReference type="SUPFAM" id="SSF52980">
    <property type="entry name" value="Restriction endonuclease-like"/>
    <property type="match status" value="1"/>
</dbReference>
<dbReference type="Proteomes" id="UP001652700">
    <property type="component" value="Unplaced"/>
</dbReference>
<proteinExistence type="predicted"/>
<dbReference type="InterPro" id="IPR011335">
    <property type="entry name" value="Restrct_endonuc-II-like"/>
</dbReference>
<dbReference type="EnsemblMetazoa" id="XM_050644944.1">
    <property type="protein sequence ID" value="XP_050500901.1"/>
    <property type="gene ID" value="LOC126880872"/>
</dbReference>
<dbReference type="InterPro" id="IPR011604">
    <property type="entry name" value="PDDEXK-like_dom_sf"/>
</dbReference>
<dbReference type="GeneID" id="126880872"/>
<name>A0ABM5JSI7_DIAVI</name>
<dbReference type="PANTHER" id="PTHR39953">
    <property type="entry name" value="RE54151P"/>
    <property type="match status" value="1"/>
</dbReference>
<dbReference type="InterPro" id="IPR019080">
    <property type="entry name" value="YqaJ_viral_recombinase"/>
</dbReference>
<accession>A0ABM5JSI7</accession>
<dbReference type="PANTHER" id="PTHR39953:SF1">
    <property type="entry name" value="RE54151P"/>
    <property type="match status" value="1"/>
</dbReference>
<reference evidence="2" key="1">
    <citation type="submission" date="2025-05" db="UniProtKB">
        <authorList>
            <consortium name="EnsemblMetazoa"/>
        </authorList>
    </citation>
    <scope>IDENTIFICATION</scope>
</reference>
<dbReference type="CDD" id="cd22343">
    <property type="entry name" value="PDDEXK_lambda_exonuclease-like"/>
    <property type="match status" value="1"/>
</dbReference>
<dbReference type="Pfam" id="PF09588">
    <property type="entry name" value="YqaJ"/>
    <property type="match status" value="1"/>
</dbReference>
<sequence>MVMEEGFVKGQSDNLPKIDIYTVMDFFSSNPSYISAEIKGVKLSKACRESYRDEAVGYVQVKREGNKCTVKCRISPEHKVKSKPYHCTLVCDESEEKVESVVCHDCAANQGGCKHTVAFLMWLFKISEAPAATSVKCYWMKPALSNVGSNVKFIKAKDFNKDCATISEITEDNEFCNTFISECKKRNANNIQIMTYFKDVNLEMKASLHYLICKYKSSKVQFSLNDFITFCKQNITEKQCNLIEKATSNQSDSPLWFELRYGRITASIAHEASKCKTSDGVLVEKILGAYQFKEPIAMQRGKRLENDVRREVEKIKNIKIKKCGLFLLSEYPLLGASPDGITEDHIIEIKCPMKNKNLTKYINSNNLTPKCEAQVELQMHFAKKLKAYFCIAHDDFETSKQVDVFEVFYNEEYCKNLIKQCTLFWKYVFDLLIVD</sequence>